<organism evidence="1 2">
    <name type="scientific">Cichorium intybus</name>
    <name type="common">Chicory</name>
    <dbReference type="NCBI Taxonomy" id="13427"/>
    <lineage>
        <taxon>Eukaryota</taxon>
        <taxon>Viridiplantae</taxon>
        <taxon>Streptophyta</taxon>
        <taxon>Embryophyta</taxon>
        <taxon>Tracheophyta</taxon>
        <taxon>Spermatophyta</taxon>
        <taxon>Magnoliopsida</taxon>
        <taxon>eudicotyledons</taxon>
        <taxon>Gunneridae</taxon>
        <taxon>Pentapetalae</taxon>
        <taxon>asterids</taxon>
        <taxon>campanulids</taxon>
        <taxon>Asterales</taxon>
        <taxon>Asteraceae</taxon>
        <taxon>Cichorioideae</taxon>
        <taxon>Cichorieae</taxon>
        <taxon>Cichoriinae</taxon>
        <taxon>Cichorium</taxon>
    </lineage>
</organism>
<evidence type="ECO:0000313" key="2">
    <source>
        <dbReference type="Proteomes" id="UP001055811"/>
    </source>
</evidence>
<evidence type="ECO:0000313" key="1">
    <source>
        <dbReference type="EMBL" id="KAI3790097.1"/>
    </source>
</evidence>
<accession>A0ACB9H3J0</accession>
<sequence>MAWCSSTVADVILDAIIDHEFGSTPPAICADFFFIFIKGSTWSCCSISKERIQDFIDCISNIREYDAPYHVRFAINNDVRSGLWYDVNVSNDGVKLERRHDLLQCGEVRVCAFDIETTKLPLKLPDAEYDSVMMISYLVDGKGYLIINREVGATTNEEKNHVAMYIPLD</sequence>
<gene>
    <name evidence="1" type="ORF">L2E82_02911</name>
</gene>
<protein>
    <submittedName>
        <fullName evidence="1">Uncharacterized protein</fullName>
    </submittedName>
</protein>
<dbReference type="EMBL" id="CM042009">
    <property type="protein sequence ID" value="KAI3790097.1"/>
    <property type="molecule type" value="Genomic_DNA"/>
</dbReference>
<dbReference type="Proteomes" id="UP001055811">
    <property type="component" value="Linkage Group LG01"/>
</dbReference>
<reference evidence="1 2" key="2">
    <citation type="journal article" date="2022" name="Mol. Ecol. Resour.">
        <title>The genomes of chicory, endive, great burdock and yacon provide insights into Asteraceae paleo-polyploidization history and plant inulin production.</title>
        <authorList>
            <person name="Fan W."/>
            <person name="Wang S."/>
            <person name="Wang H."/>
            <person name="Wang A."/>
            <person name="Jiang F."/>
            <person name="Liu H."/>
            <person name="Zhao H."/>
            <person name="Xu D."/>
            <person name="Zhang Y."/>
        </authorList>
    </citation>
    <scope>NUCLEOTIDE SEQUENCE [LARGE SCALE GENOMIC DNA]</scope>
    <source>
        <strain evidence="2">cv. Punajuju</strain>
        <tissue evidence="1">Leaves</tissue>
    </source>
</reference>
<proteinExistence type="predicted"/>
<reference evidence="2" key="1">
    <citation type="journal article" date="2022" name="Mol. Ecol. Resour.">
        <title>The genomes of chicory, endive, great burdock and yacon provide insights into Asteraceae palaeo-polyploidization history and plant inulin production.</title>
        <authorList>
            <person name="Fan W."/>
            <person name="Wang S."/>
            <person name="Wang H."/>
            <person name="Wang A."/>
            <person name="Jiang F."/>
            <person name="Liu H."/>
            <person name="Zhao H."/>
            <person name="Xu D."/>
            <person name="Zhang Y."/>
        </authorList>
    </citation>
    <scope>NUCLEOTIDE SEQUENCE [LARGE SCALE GENOMIC DNA]</scope>
    <source>
        <strain evidence="2">cv. Punajuju</strain>
    </source>
</reference>
<comment type="caution">
    <text evidence="1">The sequence shown here is derived from an EMBL/GenBank/DDBJ whole genome shotgun (WGS) entry which is preliminary data.</text>
</comment>
<name>A0ACB9H3J0_CICIN</name>
<keyword evidence="2" id="KW-1185">Reference proteome</keyword>